<organism evidence="2 3">
    <name type="scientific">Acanthoscelides obtectus</name>
    <name type="common">Bean weevil</name>
    <name type="synonym">Bruchus obtectus</name>
    <dbReference type="NCBI Taxonomy" id="200917"/>
    <lineage>
        <taxon>Eukaryota</taxon>
        <taxon>Metazoa</taxon>
        <taxon>Ecdysozoa</taxon>
        <taxon>Arthropoda</taxon>
        <taxon>Hexapoda</taxon>
        <taxon>Insecta</taxon>
        <taxon>Pterygota</taxon>
        <taxon>Neoptera</taxon>
        <taxon>Endopterygota</taxon>
        <taxon>Coleoptera</taxon>
        <taxon>Polyphaga</taxon>
        <taxon>Cucujiformia</taxon>
        <taxon>Chrysomeloidea</taxon>
        <taxon>Chrysomelidae</taxon>
        <taxon>Bruchinae</taxon>
        <taxon>Bruchini</taxon>
        <taxon>Acanthoscelides</taxon>
    </lineage>
</organism>
<sequence length="295" mass="33480">MFLKRMERRSLHQWGGNKSDSNAHRTLEELPTQKLLQNSRNARLFADVADKYEASMSVVPVNKTVPMPLTTRGLGFTVEAVHRKLASVLGDQIANTMDETQLYRYTLCQFALALKNGLPYLANTDVPVRDPGMYQTTREIEEVYAGNPSNFGVIAALINAVGKVSYETVVYAPFVPVAGLSPYHLTIQNLRSAVVAMSNRATPRELRVIFYEHNPIPGCIWNEELAEAQPPPALHQVRGRRDIRDRRQRELDARRRIVENPDFPLLMHSIYGNHPQYSKVTFSVLLFVKPNWNVP</sequence>
<feature type="region of interest" description="Disordered" evidence="1">
    <location>
        <begin position="1"/>
        <end position="24"/>
    </location>
</feature>
<gene>
    <name evidence="2" type="ORF">ACAOBT_LOCUS35001</name>
</gene>
<feature type="compositionally biased region" description="Basic and acidic residues" evidence="1">
    <location>
        <begin position="1"/>
        <end position="10"/>
    </location>
</feature>
<name>A0A9P0QA78_ACAOB</name>
<evidence type="ECO:0000256" key="1">
    <source>
        <dbReference type="SAM" id="MobiDB-lite"/>
    </source>
</evidence>
<proteinExistence type="predicted"/>
<reference evidence="2" key="1">
    <citation type="submission" date="2022-03" db="EMBL/GenBank/DDBJ databases">
        <authorList>
            <person name="Sayadi A."/>
        </authorList>
    </citation>
    <scope>NUCLEOTIDE SEQUENCE</scope>
</reference>
<dbReference type="EMBL" id="CAKOFQ010008764">
    <property type="protein sequence ID" value="CAH2015869.1"/>
    <property type="molecule type" value="Genomic_DNA"/>
</dbReference>
<comment type="caution">
    <text evidence="2">The sequence shown here is derived from an EMBL/GenBank/DDBJ whole genome shotgun (WGS) entry which is preliminary data.</text>
</comment>
<keyword evidence="3" id="KW-1185">Reference proteome</keyword>
<dbReference type="Proteomes" id="UP001152888">
    <property type="component" value="Unassembled WGS sequence"/>
</dbReference>
<dbReference type="OrthoDB" id="8044645at2759"/>
<evidence type="ECO:0000313" key="3">
    <source>
        <dbReference type="Proteomes" id="UP001152888"/>
    </source>
</evidence>
<dbReference type="AlphaFoldDB" id="A0A9P0QA78"/>
<evidence type="ECO:0000313" key="2">
    <source>
        <dbReference type="EMBL" id="CAH2015869.1"/>
    </source>
</evidence>
<protein>
    <submittedName>
        <fullName evidence="2">Uncharacterized protein</fullName>
    </submittedName>
</protein>
<accession>A0A9P0QA78</accession>